<proteinExistence type="predicted"/>
<sequence length="130" mass="14327">MGTTTLFTSCNLAWRRRHQPVVPFYNHFLTHSSKEGGILRPKAIADSKEYGCLDAEDEESSGYFRRRTVLFSGISFVSSAGLGFPREGSAVVKQGPLAGRIPGLSEPDEQGWFSIVRSLLLATPVVFSLY</sequence>
<dbReference type="EMBL" id="GGEC01031301">
    <property type="protein sequence ID" value="MBX11785.1"/>
    <property type="molecule type" value="Transcribed_RNA"/>
</dbReference>
<dbReference type="AlphaFoldDB" id="A0A2P2L1E4"/>
<protein>
    <submittedName>
        <fullName evidence="1">PsbP domain-containing protein 4ic</fullName>
    </submittedName>
</protein>
<reference evidence="1" key="1">
    <citation type="submission" date="2018-02" db="EMBL/GenBank/DDBJ databases">
        <title>Rhizophora mucronata_Transcriptome.</title>
        <authorList>
            <person name="Meera S.P."/>
            <person name="Sreeshan A."/>
            <person name="Augustine A."/>
        </authorList>
    </citation>
    <scope>NUCLEOTIDE SEQUENCE</scope>
    <source>
        <tissue evidence="1">Leaf</tissue>
    </source>
</reference>
<accession>A0A2P2L1E4</accession>
<name>A0A2P2L1E4_RHIMU</name>
<evidence type="ECO:0000313" key="1">
    <source>
        <dbReference type="EMBL" id="MBX11785.1"/>
    </source>
</evidence>
<organism evidence="1">
    <name type="scientific">Rhizophora mucronata</name>
    <name type="common">Asiatic mangrove</name>
    <dbReference type="NCBI Taxonomy" id="61149"/>
    <lineage>
        <taxon>Eukaryota</taxon>
        <taxon>Viridiplantae</taxon>
        <taxon>Streptophyta</taxon>
        <taxon>Embryophyta</taxon>
        <taxon>Tracheophyta</taxon>
        <taxon>Spermatophyta</taxon>
        <taxon>Magnoliopsida</taxon>
        <taxon>eudicotyledons</taxon>
        <taxon>Gunneridae</taxon>
        <taxon>Pentapetalae</taxon>
        <taxon>rosids</taxon>
        <taxon>fabids</taxon>
        <taxon>Malpighiales</taxon>
        <taxon>Rhizophoraceae</taxon>
        <taxon>Rhizophora</taxon>
    </lineage>
</organism>